<dbReference type="SUPFAM" id="SSF46689">
    <property type="entry name" value="Homeodomain-like"/>
    <property type="match status" value="1"/>
</dbReference>
<dbReference type="InterPro" id="IPR001005">
    <property type="entry name" value="SANT/Myb"/>
</dbReference>
<dbReference type="GO" id="GO:0006355">
    <property type="term" value="P:regulation of DNA-templated transcription"/>
    <property type="evidence" value="ECO:0000318"/>
    <property type="project" value="GO_Central"/>
</dbReference>
<keyword evidence="8" id="KW-1185">Reference proteome</keyword>
<dbReference type="GO" id="GO:0000987">
    <property type="term" value="F:cis-regulatory region sequence-specific DNA binding"/>
    <property type="evidence" value="ECO:0000318"/>
    <property type="project" value="GO_Central"/>
</dbReference>
<gene>
    <name evidence="7" type="ORF">KFL_002240130</name>
</gene>
<dbReference type="PANTHER" id="PTHR47999">
    <property type="entry name" value="TRANSCRIPTION FACTOR MYB8-RELATED-RELATED"/>
    <property type="match status" value="1"/>
</dbReference>
<feature type="compositionally biased region" description="Polar residues" evidence="4">
    <location>
        <begin position="311"/>
        <end position="320"/>
    </location>
</feature>
<protein>
    <submittedName>
        <fullName evidence="7">Myb proto-oncogene protein</fullName>
    </submittedName>
</protein>
<dbReference type="PROSITE" id="PS51294">
    <property type="entry name" value="HTH_MYB"/>
    <property type="match status" value="2"/>
</dbReference>
<feature type="domain" description="HTH myb-type" evidence="6">
    <location>
        <begin position="25"/>
        <end position="77"/>
    </location>
</feature>
<evidence type="ECO:0000259" key="6">
    <source>
        <dbReference type="PROSITE" id="PS51294"/>
    </source>
</evidence>
<evidence type="ECO:0000256" key="2">
    <source>
        <dbReference type="ARBA" id="ARBA00023125"/>
    </source>
</evidence>
<reference evidence="7 8" key="1">
    <citation type="journal article" date="2014" name="Nat. Commun.">
        <title>Klebsormidium flaccidum genome reveals primary factors for plant terrestrial adaptation.</title>
        <authorList>
            <person name="Hori K."/>
            <person name="Maruyama F."/>
            <person name="Fujisawa T."/>
            <person name="Togashi T."/>
            <person name="Yamamoto N."/>
            <person name="Seo M."/>
            <person name="Sato S."/>
            <person name="Yamada T."/>
            <person name="Mori H."/>
            <person name="Tajima N."/>
            <person name="Moriyama T."/>
            <person name="Ikeuchi M."/>
            <person name="Watanabe M."/>
            <person name="Wada H."/>
            <person name="Kobayashi K."/>
            <person name="Saito M."/>
            <person name="Masuda T."/>
            <person name="Sasaki-Sekimoto Y."/>
            <person name="Mashiguchi K."/>
            <person name="Awai K."/>
            <person name="Shimojima M."/>
            <person name="Masuda S."/>
            <person name="Iwai M."/>
            <person name="Nobusawa T."/>
            <person name="Narise T."/>
            <person name="Kondo S."/>
            <person name="Saito H."/>
            <person name="Sato R."/>
            <person name="Murakawa M."/>
            <person name="Ihara Y."/>
            <person name="Oshima-Yamada Y."/>
            <person name="Ohtaka K."/>
            <person name="Satoh M."/>
            <person name="Sonobe K."/>
            <person name="Ishii M."/>
            <person name="Ohtani R."/>
            <person name="Kanamori-Sato M."/>
            <person name="Honoki R."/>
            <person name="Miyazaki D."/>
            <person name="Mochizuki H."/>
            <person name="Umetsu J."/>
            <person name="Higashi K."/>
            <person name="Shibata D."/>
            <person name="Kamiya Y."/>
            <person name="Sato N."/>
            <person name="Nakamura Y."/>
            <person name="Tabata S."/>
            <person name="Ida S."/>
            <person name="Kurokawa K."/>
            <person name="Ohta H."/>
        </authorList>
    </citation>
    <scope>NUCLEOTIDE SEQUENCE [LARGE SCALE GENOMIC DNA]</scope>
    <source>
        <strain evidence="7 8">NIES-2285</strain>
    </source>
</reference>
<dbReference type="OrthoDB" id="2143914at2759"/>
<dbReference type="InterPro" id="IPR017930">
    <property type="entry name" value="Myb_dom"/>
</dbReference>
<evidence type="ECO:0000313" key="7">
    <source>
        <dbReference type="EMBL" id="GAQ85211.1"/>
    </source>
</evidence>
<evidence type="ECO:0000313" key="8">
    <source>
        <dbReference type="Proteomes" id="UP000054558"/>
    </source>
</evidence>
<keyword evidence="2" id="KW-0238">DNA-binding</keyword>
<feature type="region of interest" description="Disordered" evidence="4">
    <location>
        <begin position="131"/>
        <end position="150"/>
    </location>
</feature>
<dbReference type="SMART" id="SM00717">
    <property type="entry name" value="SANT"/>
    <property type="match status" value="2"/>
</dbReference>
<name>A0A1Y1I7T9_KLENI</name>
<dbReference type="PANTHER" id="PTHR47999:SF68">
    <property type="entry name" value="MYB DOMAIN PROTEIN 40"/>
    <property type="match status" value="1"/>
</dbReference>
<comment type="subcellular location">
    <subcellularLocation>
        <location evidence="1">Nucleus</location>
    </subcellularLocation>
</comment>
<accession>A0A1Y1I7T9</accession>
<dbReference type="AlphaFoldDB" id="A0A1Y1I7T9"/>
<dbReference type="EMBL" id="DF237173">
    <property type="protein sequence ID" value="GAQ85211.1"/>
    <property type="molecule type" value="Genomic_DNA"/>
</dbReference>
<dbReference type="PROSITE" id="PS50090">
    <property type="entry name" value="MYB_LIKE"/>
    <property type="match status" value="2"/>
</dbReference>
<evidence type="ECO:0000256" key="1">
    <source>
        <dbReference type="ARBA" id="ARBA00004123"/>
    </source>
</evidence>
<keyword evidence="3" id="KW-0539">Nucleus</keyword>
<dbReference type="GO" id="GO:0005634">
    <property type="term" value="C:nucleus"/>
    <property type="evidence" value="ECO:0000318"/>
    <property type="project" value="GO_Central"/>
</dbReference>
<dbReference type="InterPro" id="IPR015495">
    <property type="entry name" value="Myb_TF_plants"/>
</dbReference>
<feature type="domain" description="Myb-like" evidence="5">
    <location>
        <begin position="78"/>
        <end position="128"/>
    </location>
</feature>
<feature type="domain" description="HTH myb-type" evidence="6">
    <location>
        <begin position="78"/>
        <end position="134"/>
    </location>
</feature>
<evidence type="ECO:0000256" key="4">
    <source>
        <dbReference type="SAM" id="MobiDB-lite"/>
    </source>
</evidence>
<evidence type="ECO:0000259" key="5">
    <source>
        <dbReference type="PROSITE" id="PS50090"/>
    </source>
</evidence>
<feature type="domain" description="Myb-like" evidence="5">
    <location>
        <begin position="25"/>
        <end position="77"/>
    </location>
</feature>
<dbReference type="Gene3D" id="1.10.10.60">
    <property type="entry name" value="Homeodomain-like"/>
    <property type="match status" value="2"/>
</dbReference>
<feature type="compositionally biased region" description="Basic and acidic residues" evidence="4">
    <location>
        <begin position="322"/>
        <end position="333"/>
    </location>
</feature>
<dbReference type="STRING" id="105231.A0A1Y1I7T9"/>
<feature type="region of interest" description="Disordered" evidence="4">
    <location>
        <begin position="311"/>
        <end position="466"/>
    </location>
</feature>
<dbReference type="CDD" id="cd00167">
    <property type="entry name" value="SANT"/>
    <property type="match status" value="2"/>
</dbReference>
<dbReference type="OMA" id="MFRTRSM"/>
<feature type="region of interest" description="Disordered" evidence="4">
    <location>
        <begin position="1"/>
        <end position="30"/>
    </location>
</feature>
<sequence length="515" mass="55821">MNEISGESSSNVEESHGAPQSSDQKTFLKRGPWSAEEDDLLRLFVQAYGDGVWGSAKEKAGLQRSATSCARRYRHFLDPSLKSEPITEEEGDRILSLQKELGNKWSMIAKQLPGRNGHAVKSWFDNHLAGRPSKRPKCAAPPPSQNASSMLPANEAYFIPEQSNQPVAPIPKHEPPDPIAYWQHLPLPPPPNVPPAPRPPAPFHAPHFAPTLRCAARACGGRSRPLTVQLPLAPTTFAPPPQPLFPSVPFPDPQFPDWHPSVPFPVAQPGNEVLPVGSFSAPPLDLYSRPSSANPLALPPPVLQWLAHSQPIANGSPSTHKASKEQKGDHSGLRLEIGSPPGPFVNVLGTDPLTPEGNKTQVGEEPRSAPVDSFPSELEDLDLTGWPSEAPEPQGGGTQGFTNASASADRWAEEDCRQTEAGDFQCDEQGLGSSEEGVFPARSPPSFSEMDDTAGGMTESQKVARRAVEEERARLFEALDPDCKRVCRSEELMAAARALDEEQSRLFSVLEDQGR</sequence>
<feature type="compositionally biased region" description="Polar residues" evidence="4">
    <location>
        <begin position="1"/>
        <end position="25"/>
    </location>
</feature>
<dbReference type="InterPro" id="IPR009057">
    <property type="entry name" value="Homeodomain-like_sf"/>
</dbReference>
<organism evidence="7 8">
    <name type="scientific">Klebsormidium nitens</name>
    <name type="common">Green alga</name>
    <name type="synonym">Ulothrix nitens</name>
    <dbReference type="NCBI Taxonomy" id="105231"/>
    <lineage>
        <taxon>Eukaryota</taxon>
        <taxon>Viridiplantae</taxon>
        <taxon>Streptophyta</taxon>
        <taxon>Klebsormidiophyceae</taxon>
        <taxon>Klebsormidiales</taxon>
        <taxon>Klebsormidiaceae</taxon>
        <taxon>Klebsormidium</taxon>
    </lineage>
</organism>
<feature type="compositionally biased region" description="Basic and acidic residues" evidence="4">
    <location>
        <begin position="410"/>
        <end position="420"/>
    </location>
</feature>
<evidence type="ECO:0000256" key="3">
    <source>
        <dbReference type="ARBA" id="ARBA00023242"/>
    </source>
</evidence>
<dbReference type="Pfam" id="PF13921">
    <property type="entry name" value="Myb_DNA-bind_6"/>
    <property type="match status" value="1"/>
</dbReference>
<proteinExistence type="predicted"/>
<dbReference type="Proteomes" id="UP000054558">
    <property type="component" value="Unassembled WGS sequence"/>
</dbReference>